<accession>A0A1B1TFN5</accession>
<feature type="domain" description="SAM-dependent MTase RsmB/NOP-type" evidence="7">
    <location>
        <begin position="31"/>
        <end position="348"/>
    </location>
</feature>
<evidence type="ECO:0000256" key="2">
    <source>
        <dbReference type="ARBA" id="ARBA00022603"/>
    </source>
</evidence>
<protein>
    <recommendedName>
        <fullName evidence="7">SAM-dependent MTase RsmB/NOP-type domain-containing protein</fullName>
    </recommendedName>
</protein>
<comment type="caution">
    <text evidence="6">Lacks conserved residue(s) required for the propagation of feature annotation.</text>
</comment>
<dbReference type="GO" id="GO:0003723">
    <property type="term" value="F:RNA binding"/>
    <property type="evidence" value="ECO:0007669"/>
    <property type="project" value="UniProtKB-UniRule"/>
</dbReference>
<dbReference type="GO" id="GO:0001510">
    <property type="term" value="P:RNA methylation"/>
    <property type="evidence" value="ECO:0007669"/>
    <property type="project" value="InterPro"/>
</dbReference>
<feature type="binding site" evidence="6">
    <location>
        <position position="153"/>
    </location>
    <ligand>
        <name>S-adenosyl-L-methionine</name>
        <dbReference type="ChEBI" id="CHEBI:59789"/>
    </ligand>
</feature>
<dbReference type="PANTHER" id="PTHR22808">
    <property type="entry name" value="NCL1 YEAST -RELATED NOL1/NOP2/FMU SUN DOMAIN-CONTAINING"/>
    <property type="match status" value="1"/>
</dbReference>
<dbReference type="InterPro" id="IPR049560">
    <property type="entry name" value="MeTrfase_RsmB-F_NOP2_cat"/>
</dbReference>
<dbReference type="GO" id="GO:0008173">
    <property type="term" value="F:RNA methyltransferase activity"/>
    <property type="evidence" value="ECO:0007669"/>
    <property type="project" value="InterPro"/>
</dbReference>
<dbReference type="InterPro" id="IPR029063">
    <property type="entry name" value="SAM-dependent_MTases_sf"/>
</dbReference>
<keyword evidence="4 6" id="KW-0949">S-adenosyl-L-methionine</keyword>
<keyword evidence="2 6" id="KW-0489">Methyltransferase</keyword>
<evidence type="ECO:0000313" key="8">
    <source>
        <dbReference type="EMBL" id="ANV81089.1"/>
    </source>
</evidence>
<reference evidence="8" key="1">
    <citation type="submission" date="2014-11" db="EMBL/GenBank/DDBJ databases">
        <authorList>
            <person name="Zhu J."/>
            <person name="Qi W."/>
            <person name="Song R."/>
        </authorList>
    </citation>
    <scope>NUCLEOTIDE SEQUENCE</scope>
</reference>
<evidence type="ECO:0000256" key="4">
    <source>
        <dbReference type="ARBA" id="ARBA00022691"/>
    </source>
</evidence>
<dbReference type="SUPFAM" id="SSF53335">
    <property type="entry name" value="S-adenosyl-L-methionine-dependent methyltransferases"/>
    <property type="match status" value="1"/>
</dbReference>
<dbReference type="EMBL" id="KP211923">
    <property type="protein sequence ID" value="ANV81089.1"/>
    <property type="molecule type" value="Genomic_DNA"/>
</dbReference>
<dbReference type="PROSITE" id="PS01153">
    <property type="entry name" value="NOL1_NOP2_SUN"/>
    <property type="match status" value="1"/>
</dbReference>
<proteinExistence type="inferred from homology"/>
<reference evidence="8" key="2">
    <citation type="journal article" date="2015" name="ISME J.">
        <title>A new class of marine Euryarchaeota group II from the Mediterranean deep chlorophyll maximum.</title>
        <authorList>
            <person name="Martin-Cuadrado A.B."/>
            <person name="Garcia-Heredia I."/>
            <person name="Molto A.G."/>
            <person name="Lopez-Ubeda R."/>
            <person name="Kimes N."/>
            <person name="Lopez-Garcia P."/>
            <person name="Moreira D."/>
            <person name="Rodriguez-Valera F."/>
        </authorList>
    </citation>
    <scope>NUCLEOTIDE SEQUENCE</scope>
</reference>
<dbReference type="InterPro" id="IPR018314">
    <property type="entry name" value="RsmB/NOL1/NOP2-like_CS"/>
</dbReference>
<evidence type="ECO:0000256" key="6">
    <source>
        <dbReference type="PROSITE-ProRule" id="PRU01023"/>
    </source>
</evidence>
<keyword evidence="3 6" id="KW-0808">Transferase</keyword>
<comment type="similarity">
    <text evidence="1 6">Belongs to the class I-like SAM-binding methyltransferase superfamily. RsmB/NOP family.</text>
</comment>
<evidence type="ECO:0000256" key="3">
    <source>
        <dbReference type="ARBA" id="ARBA00022679"/>
    </source>
</evidence>
<evidence type="ECO:0000256" key="1">
    <source>
        <dbReference type="ARBA" id="ARBA00007494"/>
    </source>
</evidence>
<dbReference type="InterPro" id="IPR023267">
    <property type="entry name" value="RCMT"/>
</dbReference>
<dbReference type="AlphaFoldDB" id="A0A1B1TFN5"/>
<dbReference type="PRINTS" id="PR02008">
    <property type="entry name" value="RCMTFAMILY"/>
</dbReference>
<dbReference type="Gene3D" id="3.40.50.150">
    <property type="entry name" value="Vaccinia Virus protein VP39"/>
    <property type="match status" value="1"/>
</dbReference>
<organism evidence="8">
    <name type="scientific">uncultured Poseidoniia archaeon</name>
    <dbReference type="NCBI Taxonomy" id="1697135"/>
    <lineage>
        <taxon>Archaea</taxon>
        <taxon>Methanobacteriati</taxon>
        <taxon>Thermoplasmatota</taxon>
        <taxon>Candidatus Poseidoniia</taxon>
        <taxon>environmental samples</taxon>
    </lineage>
</organism>
<feature type="active site" description="Nucleophile" evidence="6">
    <location>
        <position position="251"/>
    </location>
</feature>
<keyword evidence="5 6" id="KW-0694">RNA-binding</keyword>
<evidence type="ECO:0000259" key="7">
    <source>
        <dbReference type="PROSITE" id="PS51686"/>
    </source>
</evidence>
<feature type="binding site" evidence="6">
    <location>
        <position position="180"/>
    </location>
    <ligand>
        <name>S-adenosyl-L-methionine</name>
        <dbReference type="ChEBI" id="CHEBI:59789"/>
    </ligand>
</feature>
<evidence type="ECO:0000256" key="5">
    <source>
        <dbReference type="ARBA" id="ARBA00022884"/>
    </source>
</evidence>
<dbReference type="CDD" id="cd02440">
    <property type="entry name" value="AdoMet_MTases"/>
    <property type="match status" value="1"/>
</dbReference>
<dbReference type="PANTHER" id="PTHR22808:SF1">
    <property type="entry name" value="RNA CYTOSINE-C(5)-METHYLTRANSFERASE NSUN2-RELATED"/>
    <property type="match status" value="1"/>
</dbReference>
<dbReference type="InterPro" id="IPR001678">
    <property type="entry name" value="MeTrfase_RsmB-F_NOP2_dom"/>
</dbReference>
<dbReference type="PROSITE" id="PS51686">
    <property type="entry name" value="SAM_MT_RSMB_NOP"/>
    <property type="match status" value="1"/>
</dbReference>
<feature type="binding site" evidence="6">
    <location>
        <position position="198"/>
    </location>
    <ligand>
        <name>S-adenosyl-L-methionine</name>
        <dbReference type="ChEBI" id="CHEBI:59789"/>
    </ligand>
</feature>
<name>A0A1B1TFN5_9ARCH</name>
<sequence length="551" mass="61906">MDIDERSWETIAADSVLMNAVSSWRKDPEKWLENSIDRLNETVRVNPLRDDIEWVENWLQEIGAIKIEWFSGVGSAWTLPFPRGKAEGDVKIILAALHETGRLTRQEAVSMIPAIALDAKPGDLVLDMCASPGSKTTQIAEHLEGRGIVMANEIANSRINTLVANTKRHGSITPMIVHHDGRFIPKVPKSGFDKILVDAPCTGSATTRKNPDVWKKWLPSGGKTLHKLQLELLVKAVNLTKPGGRIVYSTCSLDPIENEAVISEILKLDEGISLSPASKLLTKLPGRNGMTDWPQLDEEGNISKGTESNESIIPPINNSIKEELKKCLRIWNDDVDAGGFFVAVLEKNIDYGELKVDYDKILEPEKIKPDEENFPQPIKPEIGELIFETLGWDEKSLWRRGKSILWSTPEAKEIWESDRSKRSGRTFIPGKRWRPLRVIHLGLISIKLQDEKLERIVGKAAPKMIDNIKHGKSIVSSEVIDKLLNGIEPPAYEISLELNKIRGGHILIEENEKTCLPVWIGGRVSLMISEQERRILRAKRNLPILIINEEE</sequence>
<dbReference type="Pfam" id="PF01189">
    <property type="entry name" value="Methyltr_RsmB-F"/>
    <property type="match status" value="1"/>
</dbReference>